<proteinExistence type="predicted"/>
<sequence>MRIIRLEDFDKLFETDPEAVEWLNSAYNAYIKIQRKSLAECKEKYPQYQQQILQCLCSLAGSMFFERKKKFNKLMEWFKRTSDYIEDHDFHELKEPNWRNPIALESYTWEYICNEFSKILKKDPLVKDKIIHDLQQQPFYDENLLAPIFEASLEGVWVSSEELSDALKIPIESLNRKADELIKEGFLTEEDFFKEGR</sequence>
<dbReference type="EMBL" id="LAZR01000668">
    <property type="protein sequence ID" value="KKN61168.1"/>
    <property type="molecule type" value="Genomic_DNA"/>
</dbReference>
<reference evidence="1" key="1">
    <citation type="journal article" date="2015" name="Nature">
        <title>Complex archaea that bridge the gap between prokaryotes and eukaryotes.</title>
        <authorList>
            <person name="Spang A."/>
            <person name="Saw J.H."/>
            <person name="Jorgensen S.L."/>
            <person name="Zaremba-Niedzwiedzka K."/>
            <person name="Martijn J."/>
            <person name="Lind A.E."/>
            <person name="van Eijk R."/>
            <person name="Schleper C."/>
            <person name="Guy L."/>
            <person name="Ettema T.J."/>
        </authorList>
    </citation>
    <scope>NUCLEOTIDE SEQUENCE</scope>
</reference>
<evidence type="ECO:0000313" key="1">
    <source>
        <dbReference type="EMBL" id="KKN61168.1"/>
    </source>
</evidence>
<organism evidence="1">
    <name type="scientific">marine sediment metagenome</name>
    <dbReference type="NCBI Taxonomy" id="412755"/>
    <lineage>
        <taxon>unclassified sequences</taxon>
        <taxon>metagenomes</taxon>
        <taxon>ecological metagenomes</taxon>
    </lineage>
</organism>
<name>A0A0F9V5J9_9ZZZZ</name>
<dbReference type="AlphaFoldDB" id="A0A0F9V5J9"/>
<gene>
    <name evidence="1" type="ORF">LCGC14_0524630</name>
</gene>
<accession>A0A0F9V5J9</accession>
<comment type="caution">
    <text evidence="1">The sequence shown here is derived from an EMBL/GenBank/DDBJ whole genome shotgun (WGS) entry which is preliminary data.</text>
</comment>
<protein>
    <submittedName>
        <fullName evidence="1">Uncharacterized protein</fullName>
    </submittedName>
</protein>